<reference evidence="2 3" key="1">
    <citation type="submission" date="2019-02" db="EMBL/GenBank/DDBJ databases">
        <title>Deep-cultivation of Planctomycetes and their phenomic and genomic characterization uncovers novel biology.</title>
        <authorList>
            <person name="Wiegand S."/>
            <person name="Jogler M."/>
            <person name="Boedeker C."/>
            <person name="Pinto D."/>
            <person name="Vollmers J."/>
            <person name="Rivas-Marin E."/>
            <person name="Kohn T."/>
            <person name="Peeters S.H."/>
            <person name="Heuer A."/>
            <person name="Rast P."/>
            <person name="Oberbeckmann S."/>
            <person name="Bunk B."/>
            <person name="Jeske O."/>
            <person name="Meyerdierks A."/>
            <person name="Storesund J.E."/>
            <person name="Kallscheuer N."/>
            <person name="Luecker S."/>
            <person name="Lage O.M."/>
            <person name="Pohl T."/>
            <person name="Merkel B.J."/>
            <person name="Hornburger P."/>
            <person name="Mueller R.-W."/>
            <person name="Bruemmer F."/>
            <person name="Labrenz M."/>
            <person name="Spormann A.M."/>
            <person name="Op den Camp H."/>
            <person name="Overmann J."/>
            <person name="Amann R."/>
            <person name="Jetten M.S.M."/>
            <person name="Mascher T."/>
            <person name="Medema M.H."/>
            <person name="Devos D.P."/>
            <person name="Kaster A.-K."/>
            <person name="Ovreas L."/>
            <person name="Rohde M."/>
            <person name="Galperin M.Y."/>
            <person name="Jogler C."/>
        </authorList>
    </citation>
    <scope>NUCLEOTIDE SEQUENCE [LARGE SCALE GENOMIC DNA]</scope>
    <source>
        <strain evidence="2 3">SV_7m_r</strain>
    </source>
</reference>
<gene>
    <name evidence="2" type="ORF">SV7mr_39640</name>
</gene>
<dbReference type="Gene3D" id="3.30.1340.30">
    <property type="match status" value="1"/>
</dbReference>
<evidence type="ECO:0000313" key="2">
    <source>
        <dbReference type="EMBL" id="QDT61429.1"/>
    </source>
</evidence>
<dbReference type="InterPro" id="IPR007055">
    <property type="entry name" value="BON_dom"/>
</dbReference>
<dbReference type="EMBL" id="CP036272">
    <property type="protein sequence ID" value="QDT61429.1"/>
    <property type="molecule type" value="Genomic_DNA"/>
</dbReference>
<feature type="domain" description="BON" evidence="1">
    <location>
        <begin position="35"/>
        <end position="90"/>
    </location>
</feature>
<proteinExistence type="predicted"/>
<organism evidence="2 3">
    <name type="scientific">Stieleria bergensis</name>
    <dbReference type="NCBI Taxonomy" id="2528025"/>
    <lineage>
        <taxon>Bacteria</taxon>
        <taxon>Pseudomonadati</taxon>
        <taxon>Planctomycetota</taxon>
        <taxon>Planctomycetia</taxon>
        <taxon>Pirellulales</taxon>
        <taxon>Pirellulaceae</taxon>
        <taxon>Stieleria</taxon>
    </lineage>
</organism>
<sequence>MTQADSTQVALYNAPLINESTVSGFDEKSQALECAIQQAGHRGLDRVRVTLLDGWIVLRGRVSSFYLKQLAQEAVRPMAIGMQIRNELHVDH</sequence>
<keyword evidence="3" id="KW-1185">Reference proteome</keyword>
<dbReference type="AlphaFoldDB" id="A0A517SZ60"/>
<evidence type="ECO:0000259" key="1">
    <source>
        <dbReference type="Pfam" id="PF04972"/>
    </source>
</evidence>
<accession>A0A517SZ60</accession>
<dbReference type="OrthoDB" id="291621at2"/>
<dbReference type="Pfam" id="PF04972">
    <property type="entry name" value="BON"/>
    <property type="match status" value="1"/>
</dbReference>
<name>A0A517SZ60_9BACT</name>
<evidence type="ECO:0000313" key="3">
    <source>
        <dbReference type="Proteomes" id="UP000315003"/>
    </source>
</evidence>
<dbReference type="RefSeq" id="WP_145278625.1">
    <property type="nucleotide sequence ID" value="NZ_CP036272.1"/>
</dbReference>
<dbReference type="Proteomes" id="UP000315003">
    <property type="component" value="Chromosome"/>
</dbReference>
<protein>
    <submittedName>
        <fullName evidence="2">BON domain protein</fullName>
    </submittedName>
</protein>